<dbReference type="PANTHER" id="PTHR34580">
    <property type="match status" value="1"/>
</dbReference>
<feature type="domain" description="WCX" evidence="2">
    <location>
        <begin position="254"/>
        <end position="329"/>
    </location>
</feature>
<proteinExistence type="predicted"/>
<feature type="domain" description="WYL" evidence="1">
    <location>
        <begin position="174"/>
        <end position="221"/>
    </location>
</feature>
<dbReference type="InterPro" id="IPR026881">
    <property type="entry name" value="WYL_dom"/>
</dbReference>
<dbReference type="PANTHER" id="PTHR34580:SF1">
    <property type="entry name" value="PROTEIN PAFC"/>
    <property type="match status" value="1"/>
</dbReference>
<evidence type="ECO:0000259" key="1">
    <source>
        <dbReference type="Pfam" id="PF13280"/>
    </source>
</evidence>
<organism evidence="3 4">
    <name type="scientific">Candidatus Fimiplasma intestinipullorum</name>
    <dbReference type="NCBI Taxonomy" id="2840825"/>
    <lineage>
        <taxon>Bacteria</taxon>
        <taxon>Bacillati</taxon>
        <taxon>Bacillota</taxon>
        <taxon>Clostridia</taxon>
        <taxon>Eubacteriales</taxon>
        <taxon>Candidatus Fimiplasma</taxon>
    </lineage>
</organism>
<dbReference type="AlphaFoldDB" id="A0A9D1L1W3"/>
<dbReference type="PROSITE" id="PS52050">
    <property type="entry name" value="WYL"/>
    <property type="match status" value="1"/>
</dbReference>
<gene>
    <name evidence="3" type="ORF">IAD15_10855</name>
</gene>
<dbReference type="Pfam" id="PF13280">
    <property type="entry name" value="WYL"/>
    <property type="match status" value="1"/>
</dbReference>
<accession>A0A9D1L1W3</accession>
<dbReference type="EMBL" id="DVMJ01000096">
    <property type="protein sequence ID" value="HIU14546.1"/>
    <property type="molecule type" value="Genomic_DNA"/>
</dbReference>
<dbReference type="Proteomes" id="UP000824175">
    <property type="component" value="Unassembled WGS sequence"/>
</dbReference>
<dbReference type="InterPro" id="IPR051534">
    <property type="entry name" value="CBASS_pafABC_assoc_protein"/>
</dbReference>
<reference evidence="3" key="1">
    <citation type="submission" date="2020-10" db="EMBL/GenBank/DDBJ databases">
        <authorList>
            <person name="Gilroy R."/>
        </authorList>
    </citation>
    <scope>NUCLEOTIDE SEQUENCE</scope>
    <source>
        <strain evidence="3">CHK195-11698</strain>
    </source>
</reference>
<sequence length="335" mass="38911">MHEKAIKVLNCIYDHQPISAPKIQARLKAEGTKLDVKTIYTYVRQINQFFDWLGCDEPFITSVHKFGYVIMHPLFSEGEQLFLSDHIRFSPLLNQVEKNVLQAKLAKLAGMPYQPEDQKVEKGPTAELFVRLTTIAKAIRMQKTLLFEYLDYDLKDDGRGLHLVKRVRNHGNYSRDPRHQTYLVSPYELVMAKGQYYLVGYNEKHPDNLTVYRLDRMDKVRSSQEPFIEKPENIDIEQLKAQLVNMFIGDRFADVRLRFHQSIFKAVIDQFGSEHPLSRAENGDPIILLQDFQISEGLISWILMMGSQIEVLSPLSLRQLCIERLQAALNQYVQP</sequence>
<dbReference type="InterPro" id="IPR057727">
    <property type="entry name" value="WCX_dom"/>
</dbReference>
<comment type="caution">
    <text evidence="3">The sequence shown here is derived from an EMBL/GenBank/DDBJ whole genome shotgun (WGS) entry which is preliminary data.</text>
</comment>
<reference evidence="3" key="2">
    <citation type="journal article" date="2021" name="PeerJ">
        <title>Extensive microbial diversity within the chicken gut microbiome revealed by metagenomics and culture.</title>
        <authorList>
            <person name="Gilroy R."/>
            <person name="Ravi A."/>
            <person name="Getino M."/>
            <person name="Pursley I."/>
            <person name="Horton D.L."/>
            <person name="Alikhan N.F."/>
            <person name="Baker D."/>
            <person name="Gharbi K."/>
            <person name="Hall N."/>
            <person name="Watson M."/>
            <person name="Adriaenssens E.M."/>
            <person name="Foster-Nyarko E."/>
            <person name="Jarju S."/>
            <person name="Secka A."/>
            <person name="Antonio M."/>
            <person name="Oren A."/>
            <person name="Chaudhuri R.R."/>
            <person name="La Ragione R."/>
            <person name="Hildebrand F."/>
            <person name="Pallen M.J."/>
        </authorList>
    </citation>
    <scope>NUCLEOTIDE SEQUENCE</scope>
    <source>
        <strain evidence="3">CHK195-11698</strain>
    </source>
</reference>
<name>A0A9D1L1W3_9FIRM</name>
<dbReference type="Pfam" id="PF25583">
    <property type="entry name" value="WCX"/>
    <property type="match status" value="1"/>
</dbReference>
<evidence type="ECO:0000313" key="3">
    <source>
        <dbReference type="EMBL" id="HIU14546.1"/>
    </source>
</evidence>
<protein>
    <submittedName>
        <fullName evidence="3">WYL domain-containing protein</fullName>
    </submittedName>
</protein>
<evidence type="ECO:0000313" key="4">
    <source>
        <dbReference type="Proteomes" id="UP000824175"/>
    </source>
</evidence>
<evidence type="ECO:0000259" key="2">
    <source>
        <dbReference type="Pfam" id="PF25583"/>
    </source>
</evidence>